<name>A0ABD1YJD1_9MARC</name>
<comment type="caution">
    <text evidence="1">The sequence shown here is derived from an EMBL/GenBank/DDBJ whole genome shotgun (WGS) entry which is preliminary data.</text>
</comment>
<protein>
    <submittedName>
        <fullName evidence="1">Uncharacterized protein</fullName>
    </submittedName>
</protein>
<keyword evidence="2" id="KW-1185">Reference proteome</keyword>
<evidence type="ECO:0000313" key="1">
    <source>
        <dbReference type="EMBL" id="KAL2630903.1"/>
    </source>
</evidence>
<proteinExistence type="predicted"/>
<accession>A0ABD1YJD1</accession>
<dbReference type="AlphaFoldDB" id="A0ABD1YJD1"/>
<dbReference type="Proteomes" id="UP001605036">
    <property type="component" value="Unassembled WGS sequence"/>
</dbReference>
<sequence length="110" mass="12216">MLKAIGPTGARRSLELQVVGARPSCPSQEAPPSASRNRTLGVFRTAYIQFIRISSSPNLRAEDSICYGWHSMVDTHHMLTSLNLPGEVPFGPRFTSVEMQRAAKYRISVR</sequence>
<dbReference type="EMBL" id="JBHFFA010000004">
    <property type="protein sequence ID" value="KAL2630903.1"/>
    <property type="molecule type" value="Genomic_DNA"/>
</dbReference>
<evidence type="ECO:0000313" key="2">
    <source>
        <dbReference type="Proteomes" id="UP001605036"/>
    </source>
</evidence>
<organism evidence="1 2">
    <name type="scientific">Riccia fluitans</name>
    <dbReference type="NCBI Taxonomy" id="41844"/>
    <lineage>
        <taxon>Eukaryota</taxon>
        <taxon>Viridiplantae</taxon>
        <taxon>Streptophyta</taxon>
        <taxon>Embryophyta</taxon>
        <taxon>Marchantiophyta</taxon>
        <taxon>Marchantiopsida</taxon>
        <taxon>Marchantiidae</taxon>
        <taxon>Marchantiales</taxon>
        <taxon>Ricciaceae</taxon>
        <taxon>Riccia</taxon>
    </lineage>
</organism>
<reference evidence="1 2" key="1">
    <citation type="submission" date="2024-09" db="EMBL/GenBank/DDBJ databases">
        <title>Chromosome-scale assembly of Riccia fluitans.</title>
        <authorList>
            <person name="Paukszto L."/>
            <person name="Sawicki J."/>
            <person name="Karawczyk K."/>
            <person name="Piernik-Szablinska J."/>
            <person name="Szczecinska M."/>
            <person name="Mazdziarz M."/>
        </authorList>
    </citation>
    <scope>NUCLEOTIDE SEQUENCE [LARGE SCALE GENOMIC DNA]</scope>
    <source>
        <strain evidence="1">Rf_01</strain>
        <tissue evidence="1">Aerial parts of the thallus</tissue>
    </source>
</reference>
<gene>
    <name evidence="1" type="ORF">R1flu_015589</name>
</gene>